<feature type="non-terminal residue" evidence="2">
    <location>
        <position position="28"/>
    </location>
</feature>
<accession>A0A356W8M5</accession>
<evidence type="ECO:0000313" key="4">
    <source>
        <dbReference type="Proteomes" id="UP000263957"/>
    </source>
</evidence>
<dbReference type="SUPFAM" id="SSF52833">
    <property type="entry name" value="Thioredoxin-like"/>
    <property type="match status" value="1"/>
</dbReference>
<dbReference type="Proteomes" id="UP000259173">
    <property type="component" value="Unassembled WGS sequence"/>
</dbReference>
<dbReference type="EMBL" id="DOGS01000280">
    <property type="protein sequence ID" value="HBQ49977.1"/>
    <property type="molecule type" value="Genomic_DNA"/>
</dbReference>
<dbReference type="AlphaFoldDB" id="A0A356W8M5"/>
<gene>
    <name evidence="1" type="ORF">DCG65_05020</name>
    <name evidence="2" type="ORF">DD728_14065</name>
</gene>
<sequence>MAAVNVTDDEFDGLIGDSDVPVVVDFWA</sequence>
<evidence type="ECO:0000313" key="2">
    <source>
        <dbReference type="EMBL" id="HBQ49977.1"/>
    </source>
</evidence>
<evidence type="ECO:0000313" key="3">
    <source>
        <dbReference type="Proteomes" id="UP000259173"/>
    </source>
</evidence>
<comment type="caution">
    <text evidence="2">The sequence shown here is derived from an EMBL/GenBank/DDBJ whole genome shotgun (WGS) entry which is preliminary data.</text>
</comment>
<proteinExistence type="predicted"/>
<evidence type="ECO:0000313" key="1">
    <source>
        <dbReference type="EMBL" id="HAE93899.1"/>
    </source>
</evidence>
<dbReference type="EMBL" id="DMBR01000145">
    <property type="protein sequence ID" value="HAE93899.1"/>
    <property type="molecule type" value="Genomic_DNA"/>
</dbReference>
<reference evidence="3 4" key="1">
    <citation type="journal article" date="2018" name="Nat. Biotechnol.">
        <title>A standardized bacterial taxonomy based on genome phylogeny substantially revises the tree of life.</title>
        <authorList>
            <person name="Parks D.H."/>
            <person name="Chuvochina M."/>
            <person name="Waite D.W."/>
            <person name="Rinke C."/>
            <person name="Skarshewski A."/>
            <person name="Chaumeil P.A."/>
            <person name="Hugenholtz P."/>
        </authorList>
    </citation>
    <scope>NUCLEOTIDE SEQUENCE [LARGE SCALE GENOMIC DNA]</scope>
    <source>
        <strain evidence="2">UBA10378</strain>
        <strain evidence="1">UBA8557</strain>
    </source>
</reference>
<dbReference type="Proteomes" id="UP000263957">
    <property type="component" value="Unassembled WGS sequence"/>
</dbReference>
<protein>
    <submittedName>
        <fullName evidence="2">Thiol reductase thioredoxin</fullName>
    </submittedName>
</protein>
<name>A0A356W8M5_9PROT</name>
<dbReference type="InterPro" id="IPR036249">
    <property type="entry name" value="Thioredoxin-like_sf"/>
</dbReference>
<organism evidence="2 4">
    <name type="scientific">Hyphomonas atlantica</name>
    <dbReference type="NCBI Taxonomy" id="1280948"/>
    <lineage>
        <taxon>Bacteria</taxon>
        <taxon>Pseudomonadati</taxon>
        <taxon>Pseudomonadota</taxon>
        <taxon>Alphaproteobacteria</taxon>
        <taxon>Hyphomonadales</taxon>
        <taxon>Hyphomonadaceae</taxon>
        <taxon>Hyphomonas</taxon>
    </lineage>
</organism>